<accession>A0ACA9SHI3</accession>
<proteinExistence type="predicted"/>
<feature type="non-terminal residue" evidence="1">
    <location>
        <position position="177"/>
    </location>
</feature>
<feature type="non-terminal residue" evidence="1">
    <location>
        <position position="1"/>
    </location>
</feature>
<sequence length="177" mass="20412">QFYKASQIENVDLIVGNPPWSIFGVSRNIGGNNLNVCALMANVVASRKLNYQMGCLAFIMPKSLLFNASYEGFRPFILENGKRLYLQKHFNFDNVKKPFEEVELKFGVYFYSSQEIEYRKGVEQVIFSSKEKLQDKKSSLLVSIQKKSNAFSVVENKEELENFKLIQGEFAYKFRTG</sequence>
<keyword evidence="2" id="KW-1185">Reference proteome</keyword>
<dbReference type="EMBL" id="CAJVQC010120758">
    <property type="protein sequence ID" value="CAG8838500.1"/>
    <property type="molecule type" value="Genomic_DNA"/>
</dbReference>
<comment type="caution">
    <text evidence="1">The sequence shown here is derived from an EMBL/GenBank/DDBJ whole genome shotgun (WGS) entry which is preliminary data.</text>
</comment>
<organism evidence="1 2">
    <name type="scientific">Racocetra persica</name>
    <dbReference type="NCBI Taxonomy" id="160502"/>
    <lineage>
        <taxon>Eukaryota</taxon>
        <taxon>Fungi</taxon>
        <taxon>Fungi incertae sedis</taxon>
        <taxon>Mucoromycota</taxon>
        <taxon>Glomeromycotina</taxon>
        <taxon>Glomeromycetes</taxon>
        <taxon>Diversisporales</taxon>
        <taxon>Gigasporaceae</taxon>
        <taxon>Racocetra</taxon>
    </lineage>
</organism>
<reference evidence="1" key="1">
    <citation type="submission" date="2021-06" db="EMBL/GenBank/DDBJ databases">
        <authorList>
            <person name="Kallberg Y."/>
            <person name="Tangrot J."/>
            <person name="Rosling A."/>
        </authorList>
    </citation>
    <scope>NUCLEOTIDE SEQUENCE</scope>
    <source>
        <strain evidence="1">MA461A</strain>
    </source>
</reference>
<dbReference type="Proteomes" id="UP000789920">
    <property type="component" value="Unassembled WGS sequence"/>
</dbReference>
<gene>
    <name evidence="1" type="ORF">RPERSI_LOCUS30691</name>
</gene>
<evidence type="ECO:0000313" key="2">
    <source>
        <dbReference type="Proteomes" id="UP000789920"/>
    </source>
</evidence>
<protein>
    <submittedName>
        <fullName evidence="1">13595_t:CDS:1</fullName>
    </submittedName>
</protein>
<name>A0ACA9SHI3_9GLOM</name>
<evidence type="ECO:0000313" key="1">
    <source>
        <dbReference type="EMBL" id="CAG8838500.1"/>
    </source>
</evidence>